<dbReference type="InterPro" id="IPR013805">
    <property type="entry name" value="GrpE_CC"/>
</dbReference>
<dbReference type="Gene3D" id="3.90.20.20">
    <property type="match status" value="1"/>
</dbReference>
<dbReference type="GO" id="GO:0042803">
    <property type="term" value="F:protein homodimerization activity"/>
    <property type="evidence" value="ECO:0007669"/>
    <property type="project" value="InterPro"/>
</dbReference>
<dbReference type="Proteomes" id="UP000377798">
    <property type="component" value="Unassembled WGS sequence"/>
</dbReference>
<dbReference type="EMBL" id="CAACYI010000001">
    <property type="protein sequence ID" value="VFB16189.1"/>
    <property type="molecule type" value="Genomic_DNA"/>
</dbReference>
<dbReference type="GO" id="GO:0005737">
    <property type="term" value="C:cytoplasm"/>
    <property type="evidence" value="ECO:0007669"/>
    <property type="project" value="UniProtKB-SubCell"/>
</dbReference>
<comment type="caution">
    <text evidence="14">The sequence shown here is derived from an EMBL/GenBank/DDBJ whole genome shotgun (WGS) entry which is preliminary data.</text>
</comment>
<feature type="compositionally biased region" description="Basic and acidic residues" evidence="13">
    <location>
        <begin position="24"/>
        <end position="42"/>
    </location>
</feature>
<dbReference type="NCBIfam" id="NF010738">
    <property type="entry name" value="PRK14140.1"/>
    <property type="match status" value="1"/>
</dbReference>
<dbReference type="GO" id="GO:0051082">
    <property type="term" value="F:unfolded protein binding"/>
    <property type="evidence" value="ECO:0007669"/>
    <property type="project" value="TreeGrafter"/>
</dbReference>
<feature type="region of interest" description="Disordered" evidence="13">
    <location>
        <begin position="1"/>
        <end position="42"/>
    </location>
</feature>
<evidence type="ECO:0000313" key="15">
    <source>
        <dbReference type="Proteomes" id="UP000377798"/>
    </source>
</evidence>
<evidence type="ECO:0000256" key="6">
    <source>
        <dbReference type="ARBA" id="ARBA00023186"/>
    </source>
</evidence>
<dbReference type="GO" id="GO:0000774">
    <property type="term" value="F:adenyl-nucleotide exchange factor activity"/>
    <property type="evidence" value="ECO:0007669"/>
    <property type="project" value="InterPro"/>
</dbReference>
<evidence type="ECO:0000256" key="1">
    <source>
        <dbReference type="ARBA" id="ARBA00004496"/>
    </source>
</evidence>
<evidence type="ECO:0000256" key="10">
    <source>
        <dbReference type="HAMAP-Rule" id="MF_01151"/>
    </source>
</evidence>
<accession>A0A8H2M487</accession>
<dbReference type="CDD" id="cd00446">
    <property type="entry name" value="GrpE"/>
    <property type="match status" value="1"/>
</dbReference>
<keyword evidence="6 10" id="KW-0143">Chaperone</keyword>
<dbReference type="PANTHER" id="PTHR21237">
    <property type="entry name" value="GRPE PROTEIN"/>
    <property type="match status" value="1"/>
</dbReference>
<evidence type="ECO:0000256" key="13">
    <source>
        <dbReference type="SAM" id="MobiDB-lite"/>
    </source>
</evidence>
<comment type="function">
    <text evidence="7 10 11">Participates actively in the response to hyperosmotic and heat shock by preventing the aggregation of stress-denatured proteins, in association with DnaK and GrpE. It is the nucleotide exchange factor for DnaK and may function as a thermosensor. Unfolded proteins bind initially to DnaJ; upon interaction with the DnaJ-bound protein, DnaK hydrolyzes its bound ATP, resulting in the formation of a stable complex. GrpE releases ADP from DnaK; ATP binding to DnaK triggers the release of the substrate protein, thus completing the reaction cycle. Several rounds of ATP-dependent interactions between DnaJ, DnaK and GrpE are required for fully efficient folding.</text>
</comment>
<evidence type="ECO:0000256" key="7">
    <source>
        <dbReference type="ARBA" id="ARBA00053401"/>
    </source>
</evidence>
<dbReference type="SUPFAM" id="SSF51064">
    <property type="entry name" value="Head domain of nucleotide exchange factor GrpE"/>
    <property type="match status" value="1"/>
</dbReference>
<organism evidence="14 15">
    <name type="scientific">Urinicoccus massiliensis</name>
    <dbReference type="NCBI Taxonomy" id="1723382"/>
    <lineage>
        <taxon>Bacteria</taxon>
        <taxon>Bacillati</taxon>
        <taxon>Bacillota</taxon>
        <taxon>Tissierellia</taxon>
        <taxon>Tissierellales</taxon>
        <taxon>Peptoniphilaceae</taxon>
        <taxon>Urinicoccus</taxon>
    </lineage>
</organism>
<dbReference type="Gene3D" id="2.30.22.10">
    <property type="entry name" value="Head domain of nucleotide exchange factor GrpE"/>
    <property type="match status" value="1"/>
</dbReference>
<name>A0A8H2M487_9FIRM</name>
<gene>
    <name evidence="10 14" type="primary">grpE</name>
    <name evidence="14" type="ORF">NCTC13150_00707</name>
</gene>
<dbReference type="InterPro" id="IPR009012">
    <property type="entry name" value="GrpE_head"/>
</dbReference>
<dbReference type="GO" id="GO:0006457">
    <property type="term" value="P:protein folding"/>
    <property type="evidence" value="ECO:0007669"/>
    <property type="project" value="InterPro"/>
</dbReference>
<dbReference type="PRINTS" id="PR00773">
    <property type="entry name" value="GRPEPROTEIN"/>
</dbReference>
<dbReference type="SUPFAM" id="SSF58014">
    <property type="entry name" value="Coiled-coil domain of nucleotide exchange factor GrpE"/>
    <property type="match status" value="1"/>
</dbReference>
<evidence type="ECO:0000256" key="9">
    <source>
        <dbReference type="ARBA" id="ARBA00076414"/>
    </source>
</evidence>
<comment type="subcellular location">
    <subcellularLocation>
        <location evidence="1 10">Cytoplasm</location>
    </subcellularLocation>
</comment>
<evidence type="ECO:0000256" key="11">
    <source>
        <dbReference type="RuleBase" id="RU000639"/>
    </source>
</evidence>
<dbReference type="RefSeq" id="WP_034439024.1">
    <property type="nucleotide sequence ID" value="NZ_CAACYI010000001.1"/>
</dbReference>
<evidence type="ECO:0000313" key="14">
    <source>
        <dbReference type="EMBL" id="VFB16189.1"/>
    </source>
</evidence>
<keyword evidence="5 10" id="KW-0346">Stress response</keyword>
<dbReference type="GO" id="GO:0051087">
    <property type="term" value="F:protein-folding chaperone binding"/>
    <property type="evidence" value="ECO:0007669"/>
    <property type="project" value="InterPro"/>
</dbReference>
<keyword evidence="4 10" id="KW-0963">Cytoplasm</keyword>
<dbReference type="AlphaFoldDB" id="A0A8H2M487"/>
<evidence type="ECO:0000256" key="8">
    <source>
        <dbReference type="ARBA" id="ARBA00072274"/>
    </source>
</evidence>
<dbReference type="FunFam" id="2.30.22.10:FF:000001">
    <property type="entry name" value="Protein GrpE"/>
    <property type="match status" value="1"/>
</dbReference>
<dbReference type="InterPro" id="IPR000740">
    <property type="entry name" value="GrpE"/>
</dbReference>
<sequence length="175" mass="20224">MAKEKKKQDLELEEESLLEEDLDQEQKTCPEEKVASEGQEDPYKDQLIRLTADFTNYKRRVEKEKKDFLALGVKKVALDLLGVIDNFERALDHSDEESSFKEGVEMIYQQLLDLLKKNNICPMEALNEKFDPNRHHAVLVEEKEGVEEGVVIDVVQKGYMINDEVLRPAMVKVSQ</sequence>
<dbReference type="Pfam" id="PF01025">
    <property type="entry name" value="GrpE"/>
    <property type="match status" value="1"/>
</dbReference>
<evidence type="ECO:0000256" key="4">
    <source>
        <dbReference type="ARBA" id="ARBA00022490"/>
    </source>
</evidence>
<evidence type="ECO:0000256" key="5">
    <source>
        <dbReference type="ARBA" id="ARBA00023016"/>
    </source>
</evidence>
<comment type="subunit">
    <text evidence="3 10">Homodimer.</text>
</comment>
<feature type="compositionally biased region" description="Basic and acidic residues" evidence="13">
    <location>
        <begin position="1"/>
        <end position="10"/>
    </location>
</feature>
<proteinExistence type="inferred from homology"/>
<evidence type="ECO:0000256" key="3">
    <source>
        <dbReference type="ARBA" id="ARBA00011738"/>
    </source>
</evidence>
<dbReference type="PANTHER" id="PTHR21237:SF23">
    <property type="entry name" value="GRPE PROTEIN HOMOLOG, MITOCHONDRIAL"/>
    <property type="match status" value="1"/>
</dbReference>
<evidence type="ECO:0000256" key="2">
    <source>
        <dbReference type="ARBA" id="ARBA00009054"/>
    </source>
</evidence>
<dbReference type="PROSITE" id="PS01071">
    <property type="entry name" value="GRPE"/>
    <property type="match status" value="1"/>
</dbReference>
<dbReference type="HAMAP" id="MF_01151">
    <property type="entry name" value="GrpE"/>
    <property type="match status" value="1"/>
</dbReference>
<keyword evidence="15" id="KW-1185">Reference proteome</keyword>
<protein>
    <recommendedName>
        <fullName evidence="8 10">Protein GrpE</fullName>
    </recommendedName>
    <alternativeName>
        <fullName evidence="9 10">HSP-70 cofactor</fullName>
    </alternativeName>
</protein>
<reference evidence="14 15" key="1">
    <citation type="submission" date="2019-02" db="EMBL/GenBank/DDBJ databases">
        <authorList>
            <consortium name="Pathogen Informatics"/>
        </authorList>
    </citation>
    <scope>NUCLEOTIDE SEQUENCE [LARGE SCALE GENOMIC DNA]</scope>
    <source>
        <strain evidence="14 15">3012STDY7089603</strain>
    </source>
</reference>
<evidence type="ECO:0000256" key="12">
    <source>
        <dbReference type="RuleBase" id="RU004478"/>
    </source>
</evidence>
<feature type="compositionally biased region" description="Acidic residues" evidence="13">
    <location>
        <begin position="11"/>
        <end position="23"/>
    </location>
</feature>
<comment type="similarity">
    <text evidence="2 10 12">Belongs to the GrpE family.</text>
</comment>